<accession>A0ABR9HXA6</accession>
<reference evidence="1 2" key="1">
    <citation type="submission" date="2020-10" db="EMBL/GenBank/DDBJ databases">
        <title>Sequencing the genomes of 1000 actinobacteria strains.</title>
        <authorList>
            <person name="Klenk H.-P."/>
        </authorList>
    </citation>
    <scope>NUCLEOTIDE SEQUENCE [LARGE SCALE GENOMIC DNA]</scope>
    <source>
        <strain evidence="1 2">DSM 44653</strain>
    </source>
</reference>
<keyword evidence="2" id="KW-1185">Reference proteome</keyword>
<evidence type="ECO:0008006" key="3">
    <source>
        <dbReference type="Google" id="ProtNLM"/>
    </source>
</evidence>
<protein>
    <recommendedName>
        <fullName evidence="3">PE domain-containing protein</fullName>
    </recommendedName>
</protein>
<proteinExistence type="predicted"/>
<dbReference type="Proteomes" id="UP000631670">
    <property type="component" value="Unassembled WGS sequence"/>
</dbReference>
<evidence type="ECO:0000313" key="1">
    <source>
        <dbReference type="EMBL" id="MBE1495545.1"/>
    </source>
</evidence>
<dbReference type="RefSeq" id="WP_086865611.1">
    <property type="nucleotide sequence ID" value="NZ_JADBEG010000001.1"/>
</dbReference>
<organism evidence="1 2">
    <name type="scientific">Amycolatopsis lexingtonensis</name>
    <dbReference type="NCBI Taxonomy" id="218822"/>
    <lineage>
        <taxon>Bacteria</taxon>
        <taxon>Bacillati</taxon>
        <taxon>Actinomycetota</taxon>
        <taxon>Actinomycetes</taxon>
        <taxon>Pseudonocardiales</taxon>
        <taxon>Pseudonocardiaceae</taxon>
        <taxon>Amycolatopsis</taxon>
    </lineage>
</organism>
<gene>
    <name evidence="1" type="ORF">H4696_002645</name>
</gene>
<comment type="caution">
    <text evidence="1">The sequence shown here is derived from an EMBL/GenBank/DDBJ whole genome shotgun (WGS) entry which is preliminary data.</text>
</comment>
<evidence type="ECO:0000313" key="2">
    <source>
        <dbReference type="Proteomes" id="UP000631670"/>
    </source>
</evidence>
<dbReference type="EMBL" id="JADBEG010000001">
    <property type="protein sequence ID" value="MBE1495545.1"/>
    <property type="molecule type" value="Genomic_DNA"/>
</dbReference>
<sequence>MSGDIEGDTDAMRAFSKVLLDSLERDPVPAAVSRREMALPCPDGFGSPLCEALTSADNTSMQALQEFITQVTQGFEIYSSFVHRTAKAYVDADEQARAEFTALDPPPAARPER</sequence>
<name>A0ABR9HXA6_9PSEU</name>